<feature type="compositionally biased region" description="Polar residues" evidence="1">
    <location>
        <begin position="31"/>
        <end position="50"/>
    </location>
</feature>
<sequence length="91" mass="9762">MERIPASPIVDNPGMIRSIHPKGSVIEGTEGRSTNKLGLRSSGTQNGQSRKNGHKPVVGSNQMIDDFPVGVMELFSPSATEQMAREDGSRV</sequence>
<reference evidence="2" key="1">
    <citation type="submission" date="2020-08" db="EMBL/GenBank/DDBJ databases">
        <title>Multicomponent nature underlies the extraordinary mechanical properties of spider dragline silk.</title>
        <authorList>
            <person name="Kono N."/>
            <person name="Nakamura H."/>
            <person name="Mori M."/>
            <person name="Yoshida Y."/>
            <person name="Ohtoshi R."/>
            <person name="Malay A.D."/>
            <person name="Moran D.A.P."/>
            <person name="Tomita M."/>
            <person name="Numata K."/>
            <person name="Arakawa K."/>
        </authorList>
    </citation>
    <scope>NUCLEOTIDE SEQUENCE</scope>
</reference>
<feature type="region of interest" description="Disordered" evidence="1">
    <location>
        <begin position="1"/>
        <end position="63"/>
    </location>
</feature>
<organism evidence="2 3">
    <name type="scientific">Nephila pilipes</name>
    <name type="common">Giant wood spider</name>
    <name type="synonym">Nephila maculata</name>
    <dbReference type="NCBI Taxonomy" id="299642"/>
    <lineage>
        <taxon>Eukaryota</taxon>
        <taxon>Metazoa</taxon>
        <taxon>Ecdysozoa</taxon>
        <taxon>Arthropoda</taxon>
        <taxon>Chelicerata</taxon>
        <taxon>Arachnida</taxon>
        <taxon>Araneae</taxon>
        <taxon>Araneomorphae</taxon>
        <taxon>Entelegynae</taxon>
        <taxon>Araneoidea</taxon>
        <taxon>Nephilidae</taxon>
        <taxon>Nephila</taxon>
    </lineage>
</organism>
<protein>
    <submittedName>
        <fullName evidence="2">Uncharacterized protein</fullName>
    </submittedName>
</protein>
<comment type="caution">
    <text evidence="2">The sequence shown here is derived from an EMBL/GenBank/DDBJ whole genome shotgun (WGS) entry which is preliminary data.</text>
</comment>
<proteinExistence type="predicted"/>
<gene>
    <name evidence="2" type="ORF">NPIL_679151</name>
</gene>
<name>A0A8X6NL84_NEPPI</name>
<dbReference type="OrthoDB" id="10328614at2759"/>
<dbReference type="AlphaFoldDB" id="A0A8X6NL84"/>
<dbReference type="EMBL" id="BMAW01011003">
    <property type="protein sequence ID" value="GFT21483.1"/>
    <property type="molecule type" value="Genomic_DNA"/>
</dbReference>
<evidence type="ECO:0000313" key="3">
    <source>
        <dbReference type="Proteomes" id="UP000887013"/>
    </source>
</evidence>
<accession>A0A8X6NL84</accession>
<evidence type="ECO:0000313" key="2">
    <source>
        <dbReference type="EMBL" id="GFT21483.1"/>
    </source>
</evidence>
<dbReference type="Proteomes" id="UP000887013">
    <property type="component" value="Unassembled WGS sequence"/>
</dbReference>
<evidence type="ECO:0000256" key="1">
    <source>
        <dbReference type="SAM" id="MobiDB-lite"/>
    </source>
</evidence>
<keyword evidence="3" id="KW-1185">Reference proteome</keyword>